<sequence>MGSEQAVKEKQSRIKDLESVYKKQTLNNDAESVYKKQTIVVQNFDMEKKLRQRKSLRLAHLYLSSAKMGRRLKTDSKTRCDGDKV</sequence>
<keyword evidence="2" id="KW-1185">Reference proteome</keyword>
<organism evidence="1 2">
    <name type="scientific">Patella caerulea</name>
    <name type="common">Rayed Mediterranean limpet</name>
    <dbReference type="NCBI Taxonomy" id="87958"/>
    <lineage>
        <taxon>Eukaryota</taxon>
        <taxon>Metazoa</taxon>
        <taxon>Spiralia</taxon>
        <taxon>Lophotrochozoa</taxon>
        <taxon>Mollusca</taxon>
        <taxon>Gastropoda</taxon>
        <taxon>Patellogastropoda</taxon>
        <taxon>Patelloidea</taxon>
        <taxon>Patellidae</taxon>
        <taxon>Patella</taxon>
    </lineage>
</organism>
<evidence type="ECO:0000313" key="2">
    <source>
        <dbReference type="Proteomes" id="UP001347796"/>
    </source>
</evidence>
<protein>
    <submittedName>
        <fullName evidence="1">Uncharacterized protein</fullName>
    </submittedName>
</protein>
<name>A0AAN8Q651_PATCE</name>
<dbReference type="EMBL" id="JAZGQO010000003">
    <property type="protein sequence ID" value="KAK6188813.1"/>
    <property type="molecule type" value="Genomic_DNA"/>
</dbReference>
<dbReference type="Proteomes" id="UP001347796">
    <property type="component" value="Unassembled WGS sequence"/>
</dbReference>
<comment type="caution">
    <text evidence="1">The sequence shown here is derived from an EMBL/GenBank/DDBJ whole genome shotgun (WGS) entry which is preliminary data.</text>
</comment>
<gene>
    <name evidence="1" type="ORF">SNE40_004912</name>
</gene>
<evidence type="ECO:0000313" key="1">
    <source>
        <dbReference type="EMBL" id="KAK6188813.1"/>
    </source>
</evidence>
<dbReference type="AlphaFoldDB" id="A0AAN8Q651"/>
<reference evidence="1 2" key="1">
    <citation type="submission" date="2024-01" db="EMBL/GenBank/DDBJ databases">
        <title>The genome of the rayed Mediterranean limpet Patella caerulea (Linnaeus, 1758).</title>
        <authorList>
            <person name="Anh-Thu Weber A."/>
            <person name="Halstead-Nussloch G."/>
        </authorList>
    </citation>
    <scope>NUCLEOTIDE SEQUENCE [LARGE SCALE GENOMIC DNA]</scope>
    <source>
        <strain evidence="1">AATW-2023a</strain>
        <tissue evidence="1">Whole specimen</tissue>
    </source>
</reference>
<proteinExistence type="predicted"/>
<accession>A0AAN8Q651</accession>